<name>A0A5M9JYJ4_MONFR</name>
<dbReference type="EMBL" id="VICG01000003">
    <property type="protein sequence ID" value="KAA8573720.1"/>
    <property type="molecule type" value="Genomic_DNA"/>
</dbReference>
<dbReference type="VEuPathDB" id="FungiDB:MFRU_001g03400"/>
<gene>
    <name evidence="3" type="ORF">EYC84_005288</name>
</gene>
<dbReference type="GO" id="GO:0016705">
    <property type="term" value="F:oxidoreductase activity, acting on paired donors, with incorporation or reduction of molecular oxygen"/>
    <property type="evidence" value="ECO:0007669"/>
    <property type="project" value="InterPro"/>
</dbReference>
<dbReference type="InterPro" id="IPR036396">
    <property type="entry name" value="Cyt_P450_sf"/>
</dbReference>
<dbReference type="Proteomes" id="UP000322873">
    <property type="component" value="Unassembled WGS sequence"/>
</dbReference>
<protein>
    <recommendedName>
        <fullName evidence="5">Cytochrome P450</fullName>
    </recommendedName>
</protein>
<dbReference type="InterPro" id="IPR017972">
    <property type="entry name" value="Cyt_P450_CS"/>
</dbReference>
<evidence type="ECO:0000313" key="3">
    <source>
        <dbReference type="EMBL" id="KAA8573720.1"/>
    </source>
</evidence>
<accession>A0A5M9JYJ4</accession>
<proteinExistence type="predicted"/>
<evidence type="ECO:0000256" key="2">
    <source>
        <dbReference type="ARBA" id="ARBA00023004"/>
    </source>
</evidence>
<keyword evidence="2" id="KW-0408">Iron</keyword>
<dbReference type="SUPFAM" id="SSF48264">
    <property type="entry name" value="Cytochrome P450"/>
    <property type="match status" value="1"/>
</dbReference>
<dbReference type="GO" id="GO:0020037">
    <property type="term" value="F:heme binding"/>
    <property type="evidence" value="ECO:0007669"/>
    <property type="project" value="InterPro"/>
</dbReference>
<keyword evidence="1" id="KW-0479">Metal-binding</keyword>
<dbReference type="AlphaFoldDB" id="A0A5M9JYJ4"/>
<comment type="caution">
    <text evidence="3">The sequence shown here is derived from an EMBL/GenBank/DDBJ whole genome shotgun (WGS) entry which is preliminary data.</text>
</comment>
<reference evidence="3 4" key="1">
    <citation type="submission" date="2019-06" db="EMBL/GenBank/DDBJ databases">
        <title>Genome Sequence of the Brown Rot Fungal Pathogen Monilinia fructicola.</title>
        <authorList>
            <person name="De Miccolis Angelini R.M."/>
            <person name="Landi L."/>
            <person name="Abate D."/>
            <person name="Pollastro S."/>
            <person name="Romanazzi G."/>
            <person name="Faretra F."/>
        </authorList>
    </citation>
    <scope>NUCLEOTIDE SEQUENCE [LARGE SCALE GENOMIC DNA]</scope>
    <source>
        <strain evidence="3 4">Mfrc123</strain>
    </source>
</reference>
<keyword evidence="4" id="KW-1185">Reference proteome</keyword>
<sequence>MFGWGRHACLGRALALKGMLGVFKSVVGLNNLRLDVGMKSVETGLGTAYLDAEWGVVGPFPTGLKEEMGRWEIGRLLLFFWLIWRCRVCYLLLILFKAEGSSMLRNKGREFMHGKESQI</sequence>
<evidence type="ECO:0000256" key="1">
    <source>
        <dbReference type="ARBA" id="ARBA00022723"/>
    </source>
</evidence>
<organism evidence="3 4">
    <name type="scientific">Monilinia fructicola</name>
    <name type="common">Brown rot fungus</name>
    <name type="synonym">Ciboria fructicola</name>
    <dbReference type="NCBI Taxonomy" id="38448"/>
    <lineage>
        <taxon>Eukaryota</taxon>
        <taxon>Fungi</taxon>
        <taxon>Dikarya</taxon>
        <taxon>Ascomycota</taxon>
        <taxon>Pezizomycotina</taxon>
        <taxon>Leotiomycetes</taxon>
        <taxon>Helotiales</taxon>
        <taxon>Sclerotiniaceae</taxon>
        <taxon>Monilinia</taxon>
    </lineage>
</organism>
<dbReference type="GO" id="GO:0005506">
    <property type="term" value="F:iron ion binding"/>
    <property type="evidence" value="ECO:0007669"/>
    <property type="project" value="InterPro"/>
</dbReference>
<evidence type="ECO:0008006" key="5">
    <source>
        <dbReference type="Google" id="ProtNLM"/>
    </source>
</evidence>
<dbReference type="GO" id="GO:0004497">
    <property type="term" value="F:monooxygenase activity"/>
    <property type="evidence" value="ECO:0007669"/>
    <property type="project" value="InterPro"/>
</dbReference>
<evidence type="ECO:0000313" key="4">
    <source>
        <dbReference type="Proteomes" id="UP000322873"/>
    </source>
</evidence>
<dbReference type="PROSITE" id="PS00086">
    <property type="entry name" value="CYTOCHROME_P450"/>
    <property type="match status" value="1"/>
</dbReference>